<sequence length="121" mass="12839">MIIFAVLDMMSLKGTTTGKDIFEAVSETVEKMGLKLDKICGGTTVGAPAMTGPVQTQLPAVDDSLLDQGLMSEVVGVSVTQTDSAVPQVLTKPQSLPSARLHLMTLRKSLRYGHFGDSSRS</sequence>
<dbReference type="PANTHER" id="PTHR45913:SF9">
    <property type="entry name" value="GENERAL TRANSCRIPTION FACTOR II-I REPEAT DOMAIN-CONTAINING PROTEIN 2-LIKE-RELATED"/>
    <property type="match status" value="1"/>
</dbReference>
<evidence type="ECO:0000313" key="1">
    <source>
        <dbReference type="EMBL" id="KAF4073594.1"/>
    </source>
</evidence>
<accession>A0A7J5ZSE9</accession>
<proteinExistence type="predicted"/>
<keyword evidence="2" id="KW-1185">Reference proteome</keyword>
<dbReference type="Proteomes" id="UP000593565">
    <property type="component" value="Unassembled WGS sequence"/>
</dbReference>
<evidence type="ECO:0000313" key="2">
    <source>
        <dbReference type="Proteomes" id="UP000593565"/>
    </source>
</evidence>
<organism evidence="1 2">
    <name type="scientific">Ameiurus melas</name>
    <name type="common">Black bullhead</name>
    <name type="synonym">Silurus melas</name>
    <dbReference type="NCBI Taxonomy" id="219545"/>
    <lineage>
        <taxon>Eukaryota</taxon>
        <taxon>Metazoa</taxon>
        <taxon>Chordata</taxon>
        <taxon>Craniata</taxon>
        <taxon>Vertebrata</taxon>
        <taxon>Euteleostomi</taxon>
        <taxon>Actinopterygii</taxon>
        <taxon>Neopterygii</taxon>
        <taxon>Teleostei</taxon>
        <taxon>Ostariophysi</taxon>
        <taxon>Siluriformes</taxon>
        <taxon>Ictaluridae</taxon>
        <taxon>Ameiurus</taxon>
    </lineage>
</organism>
<dbReference type="AlphaFoldDB" id="A0A7J5ZSE9"/>
<reference evidence="1 2" key="1">
    <citation type="submission" date="2020-02" db="EMBL/GenBank/DDBJ databases">
        <title>A chromosome-scale genome assembly of the black bullhead catfish (Ameiurus melas).</title>
        <authorList>
            <person name="Wen M."/>
            <person name="Zham M."/>
            <person name="Cabau C."/>
            <person name="Klopp C."/>
            <person name="Donnadieu C."/>
            <person name="Roques C."/>
            <person name="Bouchez O."/>
            <person name="Lampietro C."/>
            <person name="Jouanno E."/>
            <person name="Herpin A."/>
            <person name="Louis A."/>
            <person name="Berthelot C."/>
            <person name="Parey E."/>
            <person name="Roest-Crollius H."/>
            <person name="Braasch I."/>
            <person name="Postlethwait J."/>
            <person name="Robinson-Rechavi M."/>
            <person name="Echchiki A."/>
            <person name="Begum T."/>
            <person name="Montfort J."/>
            <person name="Schartl M."/>
            <person name="Bobe J."/>
            <person name="Guiguen Y."/>
        </authorList>
    </citation>
    <scope>NUCLEOTIDE SEQUENCE [LARGE SCALE GENOMIC DNA]</scope>
    <source>
        <strain evidence="1">M_S1</strain>
        <tissue evidence="1">Blood</tissue>
    </source>
</reference>
<protein>
    <submittedName>
        <fullName evidence="1">Uncharacterized protein</fullName>
    </submittedName>
</protein>
<dbReference type="PANTHER" id="PTHR45913">
    <property type="entry name" value="EPM2A-INTERACTING PROTEIN 1"/>
    <property type="match status" value="1"/>
</dbReference>
<gene>
    <name evidence="1" type="ORF">AMELA_G00245000</name>
</gene>
<comment type="caution">
    <text evidence="1">The sequence shown here is derived from an EMBL/GenBank/DDBJ whole genome shotgun (WGS) entry which is preliminary data.</text>
</comment>
<dbReference type="EMBL" id="JAAGNN010000023">
    <property type="protein sequence ID" value="KAF4073594.1"/>
    <property type="molecule type" value="Genomic_DNA"/>
</dbReference>
<name>A0A7J5ZSE9_AMEME</name>